<dbReference type="AlphaFoldDB" id="A0A0F9WYP7"/>
<keyword evidence="2" id="KW-0812">Transmembrane</keyword>
<gene>
    <name evidence="3" type="ORF">LCGC14_0291220</name>
</gene>
<feature type="transmembrane region" description="Helical" evidence="2">
    <location>
        <begin position="115"/>
        <end position="133"/>
    </location>
</feature>
<name>A0A0F9WYP7_9ZZZZ</name>
<feature type="transmembrane region" description="Helical" evidence="2">
    <location>
        <begin position="140"/>
        <end position="168"/>
    </location>
</feature>
<dbReference type="EMBL" id="LAZR01000174">
    <property type="protein sequence ID" value="KKN84173.1"/>
    <property type="molecule type" value="Genomic_DNA"/>
</dbReference>
<protein>
    <recommendedName>
        <fullName evidence="4">DUF4153 domain-containing protein</fullName>
    </recommendedName>
</protein>
<evidence type="ECO:0008006" key="4">
    <source>
        <dbReference type="Google" id="ProtNLM"/>
    </source>
</evidence>
<evidence type="ECO:0000256" key="1">
    <source>
        <dbReference type="SAM" id="MobiDB-lite"/>
    </source>
</evidence>
<dbReference type="InterPro" id="IPR025291">
    <property type="entry name" value="DUF4153"/>
</dbReference>
<evidence type="ECO:0000256" key="2">
    <source>
        <dbReference type="SAM" id="Phobius"/>
    </source>
</evidence>
<feature type="transmembrane region" description="Helical" evidence="2">
    <location>
        <begin position="91"/>
        <end position="109"/>
    </location>
</feature>
<keyword evidence="2" id="KW-0472">Membrane</keyword>
<feature type="transmembrane region" description="Helical" evidence="2">
    <location>
        <begin position="32"/>
        <end position="53"/>
    </location>
</feature>
<feature type="transmembrane region" description="Helical" evidence="2">
    <location>
        <begin position="352"/>
        <end position="373"/>
    </location>
</feature>
<feature type="transmembrane region" description="Helical" evidence="2">
    <location>
        <begin position="327"/>
        <end position="345"/>
    </location>
</feature>
<feature type="transmembrane region" description="Helical" evidence="2">
    <location>
        <begin position="297"/>
        <end position="315"/>
    </location>
</feature>
<keyword evidence="2" id="KW-1133">Transmembrane helix</keyword>
<evidence type="ECO:0000313" key="3">
    <source>
        <dbReference type="EMBL" id="KKN84173.1"/>
    </source>
</evidence>
<feature type="compositionally biased region" description="Low complexity" evidence="1">
    <location>
        <begin position="606"/>
        <end position="616"/>
    </location>
</feature>
<feature type="region of interest" description="Disordered" evidence="1">
    <location>
        <begin position="606"/>
        <end position="639"/>
    </location>
</feature>
<comment type="caution">
    <text evidence="3">The sequence shown here is derived from an EMBL/GenBank/DDBJ whole genome shotgun (WGS) entry which is preliminary data.</text>
</comment>
<feature type="transmembrane region" description="Helical" evidence="2">
    <location>
        <begin position="188"/>
        <end position="206"/>
    </location>
</feature>
<accession>A0A0F9WYP7</accession>
<reference evidence="3" key="1">
    <citation type="journal article" date="2015" name="Nature">
        <title>Complex archaea that bridge the gap between prokaryotes and eukaryotes.</title>
        <authorList>
            <person name="Spang A."/>
            <person name="Saw J.H."/>
            <person name="Jorgensen S.L."/>
            <person name="Zaremba-Niedzwiedzka K."/>
            <person name="Martijn J."/>
            <person name="Lind A.E."/>
            <person name="van Eijk R."/>
            <person name="Schleper C."/>
            <person name="Guy L."/>
            <person name="Ettema T.J."/>
        </authorList>
    </citation>
    <scope>NUCLEOTIDE SEQUENCE</scope>
</reference>
<feature type="transmembrane region" description="Helical" evidence="2">
    <location>
        <begin position="227"/>
        <end position="247"/>
    </location>
</feature>
<sequence>MIGRLKRVPSRFGRLTQSLAEGAGSAAIRFPVATLLVVAIAIVSNLAVRTIYLPNEADFVWLVVALYGAAASSVVAAVFAEARRLPATVRLVAPIATALIVGLVIWFGTDLGVTAPPLILAATLAVPLVPYLGRRDARRFWVFTLWTAVGTALAFLSVLLFVLGLSAILEMIRFLLDVGLPNDAYEHIYVTAFALVGPLFSLGRIPRGFDETMPVAGDDRLIAGVRILIDWVAAPLVLATAVVLHLYAAKILVTGELPSNEIGWIVSLFAFLLLSWRIASDPFIAGGAWPTRLLARIWALVLLVPLAFLIYAISLRIAAEGVTLERYYLALAAVAAVIVIVLEAVPRARGDIRWMAAVPIVLLALSSFGPWGAASTVGRSQTSLIVTEFGWSDEMVGPGIPAADRPANVPARLRSRLYALKEAGELDRILPYLDPEAAARYAEAKRGSPGTEIDIVFAELGLAVPSQLSEVRSFTANAGTAVDLAGFDRAVLERAVAVIEGVGGAKRVMPARPGDVALAISGSELTIRIGAVADRVDLTAAIAALPETVFTTDPYRLAPVVVDVTSASGRSIRLAFRQLSLSRDTGAILSATLALYYRSADWPAEAAEAPEGVAPETSLGGGGDRIEPKPRGIVGEGAR</sequence>
<proteinExistence type="predicted"/>
<feature type="transmembrane region" description="Helical" evidence="2">
    <location>
        <begin position="59"/>
        <end position="79"/>
    </location>
</feature>
<feature type="transmembrane region" description="Helical" evidence="2">
    <location>
        <begin position="262"/>
        <end position="285"/>
    </location>
</feature>
<dbReference type="Pfam" id="PF13687">
    <property type="entry name" value="DUF4153"/>
    <property type="match status" value="1"/>
</dbReference>
<organism evidence="3">
    <name type="scientific">marine sediment metagenome</name>
    <dbReference type="NCBI Taxonomy" id="412755"/>
    <lineage>
        <taxon>unclassified sequences</taxon>
        <taxon>metagenomes</taxon>
        <taxon>ecological metagenomes</taxon>
    </lineage>
</organism>